<dbReference type="EMBL" id="CP060724">
    <property type="protein sequence ID" value="QNN75085.1"/>
    <property type="molecule type" value="Genomic_DNA"/>
</dbReference>
<dbReference type="KEGG" id="wdi:H9L19_06845"/>
<keyword evidence="5" id="KW-1185">Reference proteome</keyword>
<dbReference type="PANTHER" id="PTHR37813:SF1">
    <property type="entry name" value="FELS-2 PROPHAGE PROTEIN"/>
    <property type="match status" value="1"/>
</dbReference>
<dbReference type="SUPFAM" id="SSF48371">
    <property type="entry name" value="ARM repeat"/>
    <property type="match status" value="1"/>
</dbReference>
<keyword evidence="2" id="KW-0812">Transmembrane</keyword>
<protein>
    <submittedName>
        <fullName evidence="4">Tape measure protein</fullName>
    </submittedName>
</protein>
<name>A0A7G9T4R0_9LACO</name>
<evidence type="ECO:0000256" key="2">
    <source>
        <dbReference type="SAM" id="Phobius"/>
    </source>
</evidence>
<sequence length="862" mass="90931">MAQEFQGLYVKFGANTVEFDNSIKGINKAMTTLKKDYQSLNKQSKLDPGNIDTATKKLENLQEQARVGALKVQELKNEQAALGKEQVGTAEWQKLQTQIGQTEAQMQIVNRAIASTNKTISGLQPGGLLTIQQEASDVASELDIVNRKLKLDPTNTDLLANKQQLLAKQVELAGSKVEALRKEQSQLGNQDVNSAEWKEYARNISLAEVEADELKASVKDVGNATTDSGNKSDGLKEKFSWGAVAGGAAKIAQKGMDAVSGSLDAAISRVDTMDAFPKVLQNFGFSATDAKGATEKMAKSIEGLPTTMDQAVSAVQGYVGATGNLDQSVDLFQATNDAAMVFAQGSSEAVDQFSRAYQQSLSAGKVEAENFNSMNESMPGLMNKVAESMGMSMADLKSGLSDGSVSIEDFNKSFTNLDQQGGAGMQSLAKSAQDSSGGIKTTMQNVKTEIVKTIAGIIEAVGSDNIKNAFKAIQDAIKGVVDFVKKNSDWLKPLAAGIAIIVAGFKLWTTAIKVWQAAVKIATAVQTAFNIVMDANPISLIIIAIAALVAGLVYFFTQTKTGQQIVKAVWDAIKNAIQSVVDWFTNTALPAIQSFIDGVKNVFQSIGDFISNVWHGILNVIQTVINGIVQFVSDGWNGLVSTITSVVTTISNVISSVWNGIVNFIKGAVDSISSTISNVFGAIGNFISGVWNGIANGVSSAWNGIVNSVKNAVSGVWNAITSTFGKIGGYISGVWDDIIGTVSTWGGKIIDSIVNGLSGLGSAISNAVSNAIKSVGGVVGKVIDKILGKSAGSLNLGMDGVNGSGAINAHGLFAVKSMGVPEVTNNMGARTSLNINVTANNANGQDIARDIERAMVRRVFRR</sequence>
<feature type="domain" description="Tape measure protein N-terminal" evidence="3">
    <location>
        <begin position="265"/>
        <end position="450"/>
    </location>
</feature>
<evidence type="ECO:0000313" key="4">
    <source>
        <dbReference type="EMBL" id="QNN75085.1"/>
    </source>
</evidence>
<keyword evidence="2" id="KW-1133">Transmembrane helix</keyword>
<keyword evidence="1" id="KW-0175">Coiled coil</keyword>
<dbReference type="RefSeq" id="WP_187528920.1">
    <property type="nucleotide sequence ID" value="NZ_CP060724.1"/>
</dbReference>
<dbReference type="Pfam" id="PF20155">
    <property type="entry name" value="TMP_3"/>
    <property type="match status" value="1"/>
</dbReference>
<reference evidence="4 5" key="1">
    <citation type="submission" date="2020-08" db="EMBL/GenBank/DDBJ databases">
        <title>Genome sequence of Weissella diestrammenae KACC 16890T.</title>
        <authorList>
            <person name="Hyun D.-W."/>
            <person name="Bae J.-W."/>
        </authorList>
    </citation>
    <scope>NUCLEOTIDE SEQUENCE [LARGE SCALE GENOMIC DNA]</scope>
    <source>
        <strain evidence="4 5">KACC 16890</strain>
    </source>
</reference>
<organism evidence="4 5">
    <name type="scientific">Weissella diestrammenae</name>
    <dbReference type="NCBI Taxonomy" id="1162633"/>
    <lineage>
        <taxon>Bacteria</taxon>
        <taxon>Bacillati</taxon>
        <taxon>Bacillota</taxon>
        <taxon>Bacilli</taxon>
        <taxon>Lactobacillales</taxon>
        <taxon>Lactobacillaceae</taxon>
        <taxon>Weissella</taxon>
    </lineage>
</organism>
<dbReference type="AlphaFoldDB" id="A0A7G9T4R0"/>
<dbReference type="Gene3D" id="1.20.120.20">
    <property type="entry name" value="Apolipoprotein"/>
    <property type="match status" value="2"/>
</dbReference>
<dbReference type="NCBIfam" id="TIGR02675">
    <property type="entry name" value="tape_meas_nterm"/>
    <property type="match status" value="1"/>
</dbReference>
<dbReference type="InterPro" id="IPR016024">
    <property type="entry name" value="ARM-type_fold"/>
</dbReference>
<evidence type="ECO:0000259" key="3">
    <source>
        <dbReference type="Pfam" id="PF20155"/>
    </source>
</evidence>
<feature type="coiled-coil region" evidence="1">
    <location>
        <begin position="23"/>
        <end position="78"/>
    </location>
</feature>
<evidence type="ECO:0000256" key="1">
    <source>
        <dbReference type="SAM" id="Coils"/>
    </source>
</evidence>
<dbReference type="InterPro" id="IPR013491">
    <property type="entry name" value="Tape_meas_N"/>
</dbReference>
<gene>
    <name evidence="4" type="ORF">H9L19_06845</name>
</gene>
<keyword evidence="2" id="KW-0472">Membrane</keyword>
<accession>A0A7G9T4R0</accession>
<evidence type="ECO:0000313" key="5">
    <source>
        <dbReference type="Proteomes" id="UP000515800"/>
    </source>
</evidence>
<dbReference type="PANTHER" id="PTHR37813">
    <property type="entry name" value="FELS-2 PROPHAGE PROTEIN"/>
    <property type="match status" value="1"/>
</dbReference>
<dbReference type="Proteomes" id="UP000515800">
    <property type="component" value="Chromosome"/>
</dbReference>
<proteinExistence type="predicted"/>
<feature type="transmembrane region" description="Helical" evidence="2">
    <location>
        <begin position="538"/>
        <end position="557"/>
    </location>
</feature>